<evidence type="ECO:0000313" key="8">
    <source>
        <dbReference type="EMBL" id="GLX68451.1"/>
    </source>
</evidence>
<evidence type="ECO:0000259" key="6">
    <source>
        <dbReference type="Pfam" id="PF17389"/>
    </source>
</evidence>
<comment type="catalytic activity">
    <reaction evidence="1">
        <text>Hydrolysis of terminal non-reducing alpha-L-rhamnose residues in alpha-L-rhamnosides.</text>
        <dbReference type="EC" id="3.2.1.40"/>
    </reaction>
</comment>
<keyword evidence="3" id="KW-0378">Hydrolase</keyword>
<dbReference type="InterPro" id="IPR008902">
    <property type="entry name" value="Rhamnosid_concanavalin"/>
</dbReference>
<dbReference type="RefSeq" id="WP_284239182.1">
    <property type="nucleotide sequence ID" value="NZ_BSSQ01000011.1"/>
</dbReference>
<evidence type="ECO:0000256" key="3">
    <source>
        <dbReference type="ARBA" id="ARBA00022801"/>
    </source>
</evidence>
<dbReference type="InterPro" id="IPR035396">
    <property type="entry name" value="Bac_rhamnosid6H"/>
</dbReference>
<feature type="domain" description="Bacterial alpha-L-rhamnosidase N-terminal" evidence="5">
    <location>
        <begin position="151"/>
        <end position="342"/>
    </location>
</feature>
<dbReference type="InterPro" id="IPR035398">
    <property type="entry name" value="Bac_rhamnosid_C"/>
</dbReference>
<dbReference type="Pfam" id="PF05592">
    <property type="entry name" value="Bac_rhamnosid"/>
    <property type="match status" value="1"/>
</dbReference>
<dbReference type="InterPro" id="IPR012341">
    <property type="entry name" value="6hp_glycosidase-like_sf"/>
</dbReference>
<dbReference type="Proteomes" id="UP001157114">
    <property type="component" value="Unassembled WGS sequence"/>
</dbReference>
<dbReference type="Pfam" id="PF25788">
    <property type="entry name" value="Ig_Rha78A_N"/>
    <property type="match status" value="1"/>
</dbReference>
<dbReference type="Pfam" id="PF17389">
    <property type="entry name" value="Bac_rhamnosid6H"/>
    <property type="match status" value="1"/>
</dbReference>
<evidence type="ECO:0000259" key="5">
    <source>
        <dbReference type="Pfam" id="PF08531"/>
    </source>
</evidence>
<proteinExistence type="predicted"/>
<feature type="domain" description="Alpha-L-rhamnosidase six-hairpin glycosidase" evidence="6">
    <location>
        <begin position="467"/>
        <end position="815"/>
    </location>
</feature>
<feature type="domain" description="Alpha-L-rhamnosidase C-terminal" evidence="7">
    <location>
        <begin position="817"/>
        <end position="883"/>
    </location>
</feature>
<evidence type="ECO:0000256" key="2">
    <source>
        <dbReference type="ARBA" id="ARBA00012652"/>
    </source>
</evidence>
<dbReference type="Gene3D" id="2.60.120.260">
    <property type="entry name" value="Galactose-binding domain-like"/>
    <property type="match status" value="2"/>
</dbReference>
<dbReference type="PANTHER" id="PTHR33307">
    <property type="entry name" value="ALPHA-RHAMNOSIDASE (EUROFUNG)"/>
    <property type="match status" value="1"/>
</dbReference>
<dbReference type="EC" id="3.2.1.40" evidence="2"/>
<dbReference type="InterPro" id="IPR013737">
    <property type="entry name" value="Bac_rhamnosid_N"/>
</dbReference>
<dbReference type="Gene3D" id="2.60.420.10">
    <property type="entry name" value="Maltose phosphorylase, domain 3"/>
    <property type="match status" value="1"/>
</dbReference>
<protein>
    <recommendedName>
        <fullName evidence="2">alpha-L-rhamnosidase</fullName>
        <ecNumber evidence="2">3.2.1.40</ecNumber>
    </recommendedName>
</protein>
<keyword evidence="9" id="KW-1185">Reference proteome</keyword>
<dbReference type="Gene3D" id="2.60.40.10">
    <property type="entry name" value="Immunoglobulins"/>
    <property type="match status" value="1"/>
</dbReference>
<evidence type="ECO:0000313" key="9">
    <source>
        <dbReference type="Proteomes" id="UP001157114"/>
    </source>
</evidence>
<evidence type="ECO:0000259" key="4">
    <source>
        <dbReference type="Pfam" id="PF05592"/>
    </source>
</evidence>
<evidence type="ECO:0000259" key="7">
    <source>
        <dbReference type="Pfam" id="PF17390"/>
    </source>
</evidence>
<gene>
    <name evidence="8" type="ORF">MU1_27960</name>
</gene>
<dbReference type="Gene3D" id="1.50.10.10">
    <property type="match status" value="1"/>
</dbReference>
<name>A0ABQ6GFS1_9BACL</name>
<dbReference type="PANTHER" id="PTHR33307:SF11">
    <property type="entry name" value="ALPHA-L-RHAMNOSIDASE"/>
    <property type="match status" value="1"/>
</dbReference>
<reference evidence="8 9" key="1">
    <citation type="submission" date="2023-03" db="EMBL/GenBank/DDBJ databases">
        <title>Draft genome sequence of the bacteria which degrade cell wall of Tricholomamatutake.</title>
        <authorList>
            <person name="Konishi Y."/>
            <person name="Fukuta Y."/>
            <person name="Shirasaka N."/>
        </authorList>
    </citation>
    <scope>NUCLEOTIDE SEQUENCE [LARGE SCALE GENOMIC DNA]</scope>
    <source>
        <strain evidence="9">mu1</strain>
    </source>
</reference>
<dbReference type="Pfam" id="PF08531">
    <property type="entry name" value="Bac_rhamnosid_N"/>
    <property type="match status" value="1"/>
</dbReference>
<dbReference type="SUPFAM" id="SSF48208">
    <property type="entry name" value="Six-hairpin glycosidases"/>
    <property type="match status" value="1"/>
</dbReference>
<organism evidence="8 9">
    <name type="scientific">Paenibacillus glycanilyticus</name>
    <dbReference type="NCBI Taxonomy" id="126569"/>
    <lineage>
        <taxon>Bacteria</taxon>
        <taxon>Bacillati</taxon>
        <taxon>Bacillota</taxon>
        <taxon>Bacilli</taxon>
        <taxon>Bacillales</taxon>
        <taxon>Paenibacillaceae</taxon>
        <taxon>Paenibacillus</taxon>
    </lineage>
</organism>
<dbReference type="Pfam" id="PF17390">
    <property type="entry name" value="Bac_rhamnosid_C"/>
    <property type="match status" value="1"/>
</dbReference>
<sequence>MTMKISELLVQYLSNPIGIDSKRPILSYKLESDEKDQYQTAYRIIASSTFVLLQNNSGDLWDSGKVQKEKNYAIEYEGIPLLSRQTVFWKVKVWDRSGIEAEWSSIHSWEMGLLDDSQWIASWIGQGDNADCKKSAAPQVAIDFTVDNIDRIVKARAYISGLGLFHASINGEQLDDSFFSPGESDYSKTVYYATYDILDKLHNGCNAIGIIIGNGQYVNFLVDPVMLLDDHTEAPEHRYQKNDGGYVRQGLYGDKKVIAQLEVTYADGEVQYIAATDENWRLTDSPITFNNWFGGEDYDATAEIDGWNMPGTDRMGWSKAVVMKKPLGKLKGREFNPVNIMEKFPAASISKLENGNLLVDMGRNVSGFPELILRGMTAMDRGATIRMLPAETLYNDHSGVDQSSCTQSWSEKYHCTITNSYTIKGTGDESWHPIFCYQGFQYVEVSGFVGEATVENFNCCVLRVANKKTGTFKTSNVVLNQINEITERSIESNMFFSFTDCPQIEKLGWLETIHLMFRSITAGYDIRSWIPKITQDMIDSQTNLTDIDNGDSEGLGYIPAIAPEYHRIVGLHRDPNWSGSCILTPWEYYQVYGDSTVLKKAYATMKNYMAYLETQTKNGLLNDYAQMGDWGQLNETTPKVLVENCAYYYLLKTMANIAALTEHHDEVEHYSSKAADVQEKFHSHKECYQPENRNYGNSSQTSYGCVLFSGIILEENRESSINKLQEAVEIRDYHLSSGEVGLKQVFASLGQYGKSDVVYKMVMNDTQPSYKYFVDKNLTTLPEYWNFEELWLGTMVRSRNHAMMGHVKEWLTSYVLGIRMAAPGYKKIIIEPALMQTIEEVEGNVTSSYGVISVKYYRNSEGLHLEVQIPVGTTAEIGMPAIGDELLSYDVGELSVRQQDQAYWISGIGSGNYKFTVR</sequence>
<dbReference type="PIRSF" id="PIRSF010631">
    <property type="entry name" value="A-rhamnsds"/>
    <property type="match status" value="1"/>
</dbReference>
<dbReference type="InterPro" id="IPR016007">
    <property type="entry name" value="Alpha_rhamnosid"/>
</dbReference>
<dbReference type="InterPro" id="IPR008928">
    <property type="entry name" value="6-hairpin_glycosidase_sf"/>
</dbReference>
<evidence type="ECO:0000256" key="1">
    <source>
        <dbReference type="ARBA" id="ARBA00001445"/>
    </source>
</evidence>
<dbReference type="EMBL" id="BSSQ01000011">
    <property type="protein sequence ID" value="GLX68451.1"/>
    <property type="molecule type" value="Genomic_DNA"/>
</dbReference>
<accession>A0ABQ6GFS1</accession>
<feature type="domain" description="Alpha-L-rhamnosidase concanavalin-like" evidence="4">
    <location>
        <begin position="351"/>
        <end position="462"/>
    </location>
</feature>
<dbReference type="InterPro" id="IPR013783">
    <property type="entry name" value="Ig-like_fold"/>
</dbReference>
<comment type="caution">
    <text evidence="8">The sequence shown here is derived from an EMBL/GenBank/DDBJ whole genome shotgun (WGS) entry which is preliminary data.</text>
</comment>